<dbReference type="PROSITE" id="PS51462">
    <property type="entry name" value="NUDIX"/>
    <property type="match status" value="1"/>
</dbReference>
<dbReference type="Proteomes" id="UP001166286">
    <property type="component" value="Unassembled WGS sequence"/>
</dbReference>
<dbReference type="PANTHER" id="PTHR11839:SF1">
    <property type="entry name" value="ADP-SUGAR PYROPHOSPHATASE"/>
    <property type="match status" value="1"/>
</dbReference>
<dbReference type="GO" id="GO:0005829">
    <property type="term" value="C:cytosol"/>
    <property type="evidence" value="ECO:0007669"/>
    <property type="project" value="TreeGrafter"/>
</dbReference>
<dbReference type="GO" id="GO:0006753">
    <property type="term" value="P:nucleoside phosphate metabolic process"/>
    <property type="evidence" value="ECO:0007669"/>
    <property type="project" value="TreeGrafter"/>
</dbReference>
<dbReference type="AlphaFoldDB" id="A0AA39R498"/>
<evidence type="ECO:0000259" key="2">
    <source>
        <dbReference type="PROSITE" id="PS51462"/>
    </source>
</evidence>
<protein>
    <recommendedName>
        <fullName evidence="2">Nudix hydrolase domain-containing protein</fullName>
    </recommendedName>
</protein>
<evidence type="ECO:0000256" key="1">
    <source>
        <dbReference type="ARBA" id="ARBA00022801"/>
    </source>
</evidence>
<gene>
    <name evidence="3" type="ORF">JMJ35_004365</name>
</gene>
<dbReference type="InterPro" id="IPR000086">
    <property type="entry name" value="NUDIX_hydrolase_dom"/>
</dbReference>
<dbReference type="InterPro" id="IPR015797">
    <property type="entry name" value="NUDIX_hydrolase-like_dom_sf"/>
</dbReference>
<dbReference type="EMBL" id="JAFEKC020000008">
    <property type="protein sequence ID" value="KAK0513379.1"/>
    <property type="molecule type" value="Genomic_DNA"/>
</dbReference>
<accession>A0AA39R498</accession>
<dbReference type="GO" id="GO:0005634">
    <property type="term" value="C:nucleus"/>
    <property type="evidence" value="ECO:0007669"/>
    <property type="project" value="TreeGrafter"/>
</dbReference>
<keyword evidence="4" id="KW-1185">Reference proteome</keyword>
<evidence type="ECO:0000313" key="4">
    <source>
        <dbReference type="Proteomes" id="UP001166286"/>
    </source>
</evidence>
<evidence type="ECO:0000313" key="3">
    <source>
        <dbReference type="EMBL" id="KAK0513379.1"/>
    </source>
</evidence>
<dbReference type="Gene3D" id="3.90.79.10">
    <property type="entry name" value="Nucleoside Triphosphate Pyrophosphohydrolase"/>
    <property type="match status" value="1"/>
</dbReference>
<dbReference type="PANTHER" id="PTHR11839">
    <property type="entry name" value="UDP/ADP-SUGAR PYROPHOSPHATASE"/>
    <property type="match status" value="1"/>
</dbReference>
<reference evidence="3" key="1">
    <citation type="submission" date="2023-03" db="EMBL/GenBank/DDBJ databases">
        <title>Complete genome of Cladonia borealis.</title>
        <authorList>
            <person name="Park H."/>
        </authorList>
    </citation>
    <scope>NUCLEOTIDE SEQUENCE</scope>
    <source>
        <strain evidence="3">ANT050790</strain>
    </source>
</reference>
<comment type="caution">
    <text evidence="3">The sequence shown here is derived from an EMBL/GenBank/DDBJ whole genome shotgun (WGS) entry which is preliminary data.</text>
</comment>
<dbReference type="CDD" id="cd18888">
    <property type="entry name" value="NUDIX_ADPRase_Nudt5"/>
    <property type="match status" value="1"/>
</dbReference>
<name>A0AA39R498_9LECA</name>
<dbReference type="FunFam" id="3.90.79.10:FF:000016">
    <property type="entry name" value="ADP-sugar pyrophosphatase isoform X1"/>
    <property type="match status" value="1"/>
</dbReference>
<dbReference type="GO" id="GO:0047631">
    <property type="term" value="F:ADP-ribose diphosphatase activity"/>
    <property type="evidence" value="ECO:0007669"/>
    <property type="project" value="TreeGrafter"/>
</dbReference>
<dbReference type="Pfam" id="PF00293">
    <property type="entry name" value="NUDIX"/>
    <property type="match status" value="1"/>
</dbReference>
<dbReference type="GO" id="GO:0019693">
    <property type="term" value="P:ribose phosphate metabolic process"/>
    <property type="evidence" value="ECO:0007669"/>
    <property type="project" value="TreeGrafter"/>
</dbReference>
<keyword evidence="1" id="KW-0378">Hydrolase</keyword>
<feature type="domain" description="Nudix hydrolase" evidence="2">
    <location>
        <begin position="55"/>
        <end position="195"/>
    </location>
</feature>
<proteinExistence type="predicted"/>
<sequence>MSADPKASDAKVISTSPLTNDDARWTKLVLTTYRDPLGKERTWESAERSTRPKNSPIDGVGIVAILQKSTGPELLLQKQFRPPINKVAIEVPAGLVDAGESPAESAVRELKEETGYVGVAAEISPVMFNDPGFCNTNLNMVHVTVDMSKPENQNLKPELEENEFIEVFSTPLKDLYAECKRLEDEGYAIDARVGTLAEGIELARRWKL</sequence>
<dbReference type="SUPFAM" id="SSF55811">
    <property type="entry name" value="Nudix"/>
    <property type="match status" value="1"/>
</dbReference>
<organism evidence="3 4">
    <name type="scientific">Cladonia borealis</name>
    <dbReference type="NCBI Taxonomy" id="184061"/>
    <lineage>
        <taxon>Eukaryota</taxon>
        <taxon>Fungi</taxon>
        <taxon>Dikarya</taxon>
        <taxon>Ascomycota</taxon>
        <taxon>Pezizomycotina</taxon>
        <taxon>Lecanoromycetes</taxon>
        <taxon>OSLEUM clade</taxon>
        <taxon>Lecanoromycetidae</taxon>
        <taxon>Lecanorales</taxon>
        <taxon>Lecanorineae</taxon>
        <taxon>Cladoniaceae</taxon>
        <taxon>Cladonia</taxon>
    </lineage>
</organism>